<evidence type="ECO:0008006" key="5">
    <source>
        <dbReference type="Google" id="ProtNLM"/>
    </source>
</evidence>
<evidence type="ECO:0000256" key="2">
    <source>
        <dbReference type="SAM" id="SignalP"/>
    </source>
</evidence>
<organism evidence="3 4">
    <name type="scientific">Aminobacter anthyllidis</name>
    <dbReference type="NCBI Taxonomy" id="1035067"/>
    <lineage>
        <taxon>Bacteria</taxon>
        <taxon>Pseudomonadati</taxon>
        <taxon>Pseudomonadota</taxon>
        <taxon>Alphaproteobacteria</taxon>
        <taxon>Hyphomicrobiales</taxon>
        <taxon>Phyllobacteriaceae</taxon>
        <taxon>Aminobacter</taxon>
    </lineage>
</organism>
<feature type="signal peptide" evidence="2">
    <location>
        <begin position="1"/>
        <end position="27"/>
    </location>
</feature>
<comment type="caution">
    <text evidence="3">The sequence shown here is derived from an EMBL/GenBank/DDBJ whole genome shotgun (WGS) entry which is preliminary data.</text>
</comment>
<feature type="region of interest" description="Disordered" evidence="1">
    <location>
        <begin position="34"/>
        <end position="58"/>
    </location>
</feature>
<keyword evidence="4" id="KW-1185">Reference proteome</keyword>
<evidence type="ECO:0000256" key="1">
    <source>
        <dbReference type="SAM" id="MobiDB-lite"/>
    </source>
</evidence>
<gene>
    <name evidence="3" type="ORF">J1C56_02580</name>
</gene>
<evidence type="ECO:0000313" key="4">
    <source>
        <dbReference type="Proteomes" id="UP001138921"/>
    </source>
</evidence>
<keyword evidence="2" id="KW-0732">Signal</keyword>
<dbReference type="EMBL" id="JAFLWW010000001">
    <property type="protein sequence ID" value="MBT1154469.1"/>
    <property type="molecule type" value="Genomic_DNA"/>
</dbReference>
<sequence length="130" mass="13063">MTYSVGRNVFFCARVMLSAGALALAVAASGCTSTNTTTASSAAPATGRGAQDTGTYPNLNIPPKVAAAQFTEDQKAAKLAQLQAAQQRQGAKAGAGGGNSAAMTTLARKHGDDTLKAIEGKCETIDPACN</sequence>
<feature type="chain" id="PRO_5040908390" description="Secreted protein" evidence="2">
    <location>
        <begin position="28"/>
        <end position="130"/>
    </location>
</feature>
<dbReference type="PROSITE" id="PS51257">
    <property type="entry name" value="PROKAR_LIPOPROTEIN"/>
    <property type="match status" value="1"/>
</dbReference>
<protein>
    <recommendedName>
        <fullName evidence="5">Secreted protein</fullName>
    </recommendedName>
</protein>
<reference evidence="3" key="1">
    <citation type="journal article" date="2021" name="Microorganisms">
        <title>Phylogenomic Reconstruction and Metabolic Potential of the Genus Aminobacter.</title>
        <authorList>
            <person name="Artuso I."/>
            <person name="Turrini P."/>
            <person name="Pirolo M."/>
            <person name="Lugli G.A."/>
            <person name="Ventura M."/>
            <person name="Visca P."/>
        </authorList>
    </citation>
    <scope>NUCLEOTIDE SEQUENCE</scope>
    <source>
        <strain evidence="3">LMG 26462</strain>
    </source>
</reference>
<evidence type="ECO:0000313" key="3">
    <source>
        <dbReference type="EMBL" id="MBT1154469.1"/>
    </source>
</evidence>
<dbReference type="AlphaFoldDB" id="A0A9X1A709"/>
<reference evidence="3" key="2">
    <citation type="submission" date="2021-03" db="EMBL/GenBank/DDBJ databases">
        <authorList>
            <person name="Artuso I."/>
            <person name="Turrini P."/>
            <person name="Pirolo M."/>
            <person name="Lugli G.A."/>
            <person name="Ventura M."/>
            <person name="Visca P."/>
        </authorList>
    </citation>
    <scope>NUCLEOTIDE SEQUENCE</scope>
    <source>
        <strain evidence="3">LMG 26462</strain>
    </source>
</reference>
<accession>A0A9X1A709</accession>
<feature type="compositionally biased region" description="Low complexity" evidence="1">
    <location>
        <begin position="34"/>
        <end position="50"/>
    </location>
</feature>
<name>A0A9X1A709_9HYPH</name>
<dbReference type="Proteomes" id="UP001138921">
    <property type="component" value="Unassembled WGS sequence"/>
</dbReference>
<proteinExistence type="predicted"/>